<dbReference type="InterPro" id="IPR029441">
    <property type="entry name" value="Cass2"/>
</dbReference>
<dbReference type="KEGG" id="lmt:LMRG_02011"/>
<accession>A0A0H3GFB0</accession>
<gene>
    <name evidence="2" type="ordered locus">LMRG_02011</name>
</gene>
<dbReference type="InterPro" id="IPR011256">
    <property type="entry name" value="Reg_factor_effector_dom_sf"/>
</dbReference>
<dbReference type="Gene3D" id="3.20.80.10">
    <property type="entry name" value="Regulatory factor, effector binding domain"/>
    <property type="match status" value="1"/>
</dbReference>
<feature type="domain" description="AraC effector-binding" evidence="1">
    <location>
        <begin position="1"/>
        <end position="162"/>
    </location>
</feature>
<dbReference type="Proteomes" id="UP000001288">
    <property type="component" value="Chromosome"/>
</dbReference>
<sequence length="167" mass="19376">MAIRLKRLEEWEGFTGIALVREGLKAEALHTEIKTTFKEILQLARELDDFSKQKIFYGISVHNIEDGITHYSAIPVEQKYSNLKEPLEWIEVPAHTYFVAEHIQDTDIGESYEEIARAIQEKNYKPYITANNPVFDPLPFKLEVYTKQGSDETNIEIRIPVVKELHT</sequence>
<evidence type="ECO:0000259" key="1">
    <source>
        <dbReference type="SMART" id="SM00871"/>
    </source>
</evidence>
<dbReference type="Pfam" id="PF14526">
    <property type="entry name" value="Cass2"/>
    <property type="match status" value="1"/>
</dbReference>
<dbReference type="RefSeq" id="WP_014600676.1">
    <property type="nucleotide sequence ID" value="NC_017544.1"/>
</dbReference>
<protein>
    <recommendedName>
        <fullName evidence="1">AraC effector-binding domain-containing protein</fullName>
    </recommendedName>
</protein>
<reference evidence="3" key="1">
    <citation type="submission" date="2010-04" db="EMBL/GenBank/DDBJ databases">
        <title>The genome sequence of Listeria monocytogenes strain 10403S.</title>
        <authorList>
            <consortium name="The Broad Institute Genome Sequencing Platform"/>
            <consortium name="The Broad Institute Genome Sequencing Center for Infectious Disease."/>
            <person name="Borowsky M."/>
            <person name="Borodovsky M."/>
            <person name="Young S.K."/>
            <person name="Zeng Q."/>
            <person name="Koehrsen M."/>
            <person name="Fitzgerald M."/>
            <person name="Wiedmann M."/>
            <person name="Swaminathan B."/>
            <person name="Lauer P."/>
            <person name="Portnoy D."/>
            <person name="Cossart P."/>
            <person name="Buchrieser C."/>
            <person name="Higgins D."/>
            <person name="Abouelleil A."/>
            <person name="Alvarado L."/>
            <person name="Arachchi H.M."/>
            <person name="Berlin A."/>
            <person name="Borenstein D."/>
            <person name="Brown A."/>
            <person name="Chapman S.B."/>
            <person name="Chen Z."/>
            <person name="Dunbar C.D."/>
            <person name="Engels R."/>
            <person name="Freedman E."/>
            <person name="Gearin G."/>
            <person name="Gellesch M."/>
            <person name="Goldberg J."/>
            <person name="Griggs A."/>
            <person name="Gujja S."/>
            <person name="Heilman E."/>
            <person name="Heiman D."/>
            <person name="Howarth C."/>
            <person name="Jen D."/>
            <person name="Larson L."/>
            <person name="Lui A."/>
            <person name="MacDonald J."/>
            <person name="Mehta T."/>
            <person name="Montmayeur A."/>
            <person name="Neiman D."/>
            <person name="Park D."/>
            <person name="Pearson M."/>
            <person name="Priest M."/>
            <person name="Richards J."/>
            <person name="Roberts A."/>
            <person name="Saif S."/>
            <person name="Shea T."/>
            <person name="Shenoy N."/>
            <person name="Sisk P."/>
            <person name="Stolte C."/>
            <person name="Sykes S."/>
            <person name="Walk T."/>
            <person name="White J."/>
            <person name="Yandava C."/>
            <person name="Haas B."/>
            <person name="Nusbaum C."/>
            <person name="Birren B."/>
        </authorList>
    </citation>
    <scope>NUCLEOTIDE SEQUENCE [LARGE SCALE GENOMIC DNA]</scope>
    <source>
        <strain evidence="3">10403S</strain>
    </source>
</reference>
<dbReference type="AlphaFoldDB" id="A0A0H3GFB0"/>
<dbReference type="InterPro" id="IPR010499">
    <property type="entry name" value="AraC_E-bd"/>
</dbReference>
<organism evidence="2 3">
    <name type="scientific">Listeria monocytogenes serotype 1/2a (strain 10403S)</name>
    <dbReference type="NCBI Taxonomy" id="393133"/>
    <lineage>
        <taxon>Bacteria</taxon>
        <taxon>Bacillati</taxon>
        <taxon>Bacillota</taxon>
        <taxon>Bacilli</taxon>
        <taxon>Bacillales</taxon>
        <taxon>Listeriaceae</taxon>
        <taxon>Listeria</taxon>
    </lineage>
</organism>
<dbReference type="HOGENOM" id="CLU_1592569_0_0_9"/>
<proteinExistence type="predicted"/>
<evidence type="ECO:0000313" key="2">
    <source>
        <dbReference type="EMBL" id="AEO05912.1"/>
    </source>
</evidence>
<evidence type="ECO:0000313" key="3">
    <source>
        <dbReference type="Proteomes" id="UP000001288"/>
    </source>
</evidence>
<name>A0A0H3GFB0_LISM4</name>
<dbReference type="SUPFAM" id="SSF55136">
    <property type="entry name" value="Probable bacterial effector-binding domain"/>
    <property type="match status" value="1"/>
</dbReference>
<dbReference type="SMART" id="SM00871">
    <property type="entry name" value="AraC_E_bind"/>
    <property type="match status" value="1"/>
</dbReference>
<dbReference type="EMBL" id="CP002002">
    <property type="protein sequence ID" value="AEO05912.1"/>
    <property type="molecule type" value="Genomic_DNA"/>
</dbReference>